<organism evidence="1 2">
    <name type="scientific">Hyalomma asiaticum</name>
    <name type="common">Tick</name>
    <dbReference type="NCBI Taxonomy" id="266040"/>
    <lineage>
        <taxon>Eukaryota</taxon>
        <taxon>Metazoa</taxon>
        <taxon>Ecdysozoa</taxon>
        <taxon>Arthropoda</taxon>
        <taxon>Chelicerata</taxon>
        <taxon>Arachnida</taxon>
        <taxon>Acari</taxon>
        <taxon>Parasitiformes</taxon>
        <taxon>Ixodida</taxon>
        <taxon>Ixodoidea</taxon>
        <taxon>Ixodidae</taxon>
        <taxon>Hyalomminae</taxon>
        <taxon>Hyalomma</taxon>
    </lineage>
</organism>
<protein>
    <submittedName>
        <fullName evidence="1">Uncharacterized protein</fullName>
    </submittedName>
</protein>
<dbReference type="EMBL" id="CM023486">
    <property type="protein sequence ID" value="KAH6928811.1"/>
    <property type="molecule type" value="Genomic_DNA"/>
</dbReference>
<comment type="caution">
    <text evidence="1">The sequence shown here is derived from an EMBL/GenBank/DDBJ whole genome shotgun (WGS) entry which is preliminary data.</text>
</comment>
<evidence type="ECO:0000313" key="2">
    <source>
        <dbReference type="Proteomes" id="UP000821845"/>
    </source>
</evidence>
<gene>
    <name evidence="1" type="ORF">HPB50_019985</name>
</gene>
<proteinExistence type="predicted"/>
<accession>A0ACB7S418</accession>
<dbReference type="Proteomes" id="UP000821845">
    <property type="component" value="Chromosome 6"/>
</dbReference>
<evidence type="ECO:0000313" key="1">
    <source>
        <dbReference type="EMBL" id="KAH6928811.1"/>
    </source>
</evidence>
<keyword evidence="2" id="KW-1185">Reference proteome</keyword>
<reference evidence="1" key="1">
    <citation type="submission" date="2020-05" db="EMBL/GenBank/DDBJ databases">
        <title>Large-scale comparative analyses of tick genomes elucidate their genetic diversity and vector capacities.</title>
        <authorList>
            <person name="Jia N."/>
            <person name="Wang J."/>
            <person name="Shi W."/>
            <person name="Du L."/>
            <person name="Sun Y."/>
            <person name="Zhan W."/>
            <person name="Jiang J."/>
            <person name="Wang Q."/>
            <person name="Zhang B."/>
            <person name="Ji P."/>
            <person name="Sakyi L.B."/>
            <person name="Cui X."/>
            <person name="Yuan T."/>
            <person name="Jiang B."/>
            <person name="Yang W."/>
            <person name="Lam T.T.-Y."/>
            <person name="Chang Q."/>
            <person name="Ding S."/>
            <person name="Wang X."/>
            <person name="Zhu J."/>
            <person name="Ruan X."/>
            <person name="Zhao L."/>
            <person name="Wei J."/>
            <person name="Que T."/>
            <person name="Du C."/>
            <person name="Cheng J."/>
            <person name="Dai P."/>
            <person name="Han X."/>
            <person name="Huang E."/>
            <person name="Gao Y."/>
            <person name="Liu J."/>
            <person name="Shao H."/>
            <person name="Ye R."/>
            <person name="Li L."/>
            <person name="Wei W."/>
            <person name="Wang X."/>
            <person name="Wang C."/>
            <person name="Yang T."/>
            <person name="Huo Q."/>
            <person name="Li W."/>
            <person name="Guo W."/>
            <person name="Chen H."/>
            <person name="Zhou L."/>
            <person name="Ni X."/>
            <person name="Tian J."/>
            <person name="Zhou Y."/>
            <person name="Sheng Y."/>
            <person name="Liu T."/>
            <person name="Pan Y."/>
            <person name="Xia L."/>
            <person name="Li J."/>
            <person name="Zhao F."/>
            <person name="Cao W."/>
        </authorList>
    </citation>
    <scope>NUCLEOTIDE SEQUENCE</scope>
    <source>
        <strain evidence="1">Hyas-2018</strain>
    </source>
</reference>
<sequence>MINQLYEESKEKYDAVSAENKTLTKENEKLSRRIADLEQYSRTNVEIRGVPSTQGESCVAAKLRKSSKRLFEQK</sequence>
<name>A0ACB7S418_HYAAI</name>